<dbReference type="GO" id="GO:0004190">
    <property type="term" value="F:aspartic-type endopeptidase activity"/>
    <property type="evidence" value="ECO:0007669"/>
    <property type="project" value="InterPro"/>
</dbReference>
<reference evidence="1" key="3">
    <citation type="submission" date="2022-06" db="UniProtKB">
        <authorList>
            <consortium name="EnsemblPlants"/>
        </authorList>
    </citation>
    <scope>IDENTIFICATION</scope>
</reference>
<dbReference type="PANTHER" id="PTHR15503:SF22">
    <property type="entry name" value="TRANSPOSON TY3-I GAG POLYPROTEIN"/>
    <property type="match status" value="1"/>
</dbReference>
<dbReference type="GO" id="GO:0006508">
    <property type="term" value="P:proteolysis"/>
    <property type="evidence" value="ECO:0007669"/>
    <property type="project" value="InterPro"/>
</dbReference>
<organism evidence="1 2">
    <name type="scientific">Triticum urartu</name>
    <name type="common">Red wild einkorn</name>
    <name type="synonym">Crithodium urartu</name>
    <dbReference type="NCBI Taxonomy" id="4572"/>
    <lineage>
        <taxon>Eukaryota</taxon>
        <taxon>Viridiplantae</taxon>
        <taxon>Streptophyta</taxon>
        <taxon>Embryophyta</taxon>
        <taxon>Tracheophyta</taxon>
        <taxon>Spermatophyta</taxon>
        <taxon>Magnoliopsida</taxon>
        <taxon>Liliopsida</taxon>
        <taxon>Poales</taxon>
        <taxon>Poaceae</taxon>
        <taxon>BOP clade</taxon>
        <taxon>Pooideae</taxon>
        <taxon>Triticodae</taxon>
        <taxon>Triticeae</taxon>
        <taxon>Triticinae</taxon>
        <taxon>Triticum</taxon>
    </lineage>
</organism>
<dbReference type="PROSITE" id="PS00141">
    <property type="entry name" value="ASP_PROTEASE"/>
    <property type="match status" value="1"/>
</dbReference>
<dbReference type="InterPro" id="IPR021109">
    <property type="entry name" value="Peptidase_aspartic_dom_sf"/>
</dbReference>
<dbReference type="SUPFAM" id="SSF50630">
    <property type="entry name" value="Acid proteases"/>
    <property type="match status" value="1"/>
</dbReference>
<protein>
    <submittedName>
        <fullName evidence="1">Uncharacterized protein</fullName>
    </submittedName>
</protein>
<dbReference type="EnsemblPlants" id="TuG1812G0100004344.01.T01">
    <property type="protein sequence ID" value="TuG1812G0100004344.01.T01.cds356882"/>
    <property type="gene ID" value="TuG1812G0100004344.01"/>
</dbReference>
<proteinExistence type="predicted"/>
<sequence length="116" mass="12735">MSKEALDGGESSTTMRLHGWVQGREVLMLVDSGSSHSFICESLAAQLQGVVKAKHPLAVRVANGGVMRCDQELPVCPWQNHGVTFNNNLKVLPLGCYDVILGIDWLAQHSPMKVHW</sequence>
<dbReference type="CDD" id="cd00303">
    <property type="entry name" value="retropepsin_like"/>
    <property type="match status" value="1"/>
</dbReference>
<reference evidence="2" key="1">
    <citation type="journal article" date="2013" name="Nature">
        <title>Draft genome of the wheat A-genome progenitor Triticum urartu.</title>
        <authorList>
            <person name="Ling H.Q."/>
            <person name="Zhao S."/>
            <person name="Liu D."/>
            <person name="Wang J."/>
            <person name="Sun H."/>
            <person name="Zhang C."/>
            <person name="Fan H."/>
            <person name="Li D."/>
            <person name="Dong L."/>
            <person name="Tao Y."/>
            <person name="Gao C."/>
            <person name="Wu H."/>
            <person name="Li Y."/>
            <person name="Cui Y."/>
            <person name="Guo X."/>
            <person name="Zheng S."/>
            <person name="Wang B."/>
            <person name="Yu K."/>
            <person name="Liang Q."/>
            <person name="Yang W."/>
            <person name="Lou X."/>
            <person name="Chen J."/>
            <person name="Feng M."/>
            <person name="Jian J."/>
            <person name="Zhang X."/>
            <person name="Luo G."/>
            <person name="Jiang Y."/>
            <person name="Liu J."/>
            <person name="Wang Z."/>
            <person name="Sha Y."/>
            <person name="Zhang B."/>
            <person name="Wu H."/>
            <person name="Tang D."/>
            <person name="Shen Q."/>
            <person name="Xue P."/>
            <person name="Zou S."/>
            <person name="Wang X."/>
            <person name="Liu X."/>
            <person name="Wang F."/>
            <person name="Yang Y."/>
            <person name="An X."/>
            <person name="Dong Z."/>
            <person name="Zhang K."/>
            <person name="Zhang X."/>
            <person name="Luo M.C."/>
            <person name="Dvorak J."/>
            <person name="Tong Y."/>
            <person name="Wang J."/>
            <person name="Yang H."/>
            <person name="Li Z."/>
            <person name="Wang D."/>
            <person name="Zhang A."/>
            <person name="Wang J."/>
        </authorList>
    </citation>
    <scope>NUCLEOTIDE SEQUENCE</scope>
    <source>
        <strain evidence="2">cv. G1812</strain>
    </source>
</reference>
<dbReference type="InterPro" id="IPR032567">
    <property type="entry name" value="RTL1-rel"/>
</dbReference>
<dbReference type="Gene3D" id="2.40.70.10">
    <property type="entry name" value="Acid Proteases"/>
    <property type="match status" value="1"/>
</dbReference>
<dbReference type="Gramene" id="TuG1812G0100004344.01.T01">
    <property type="protein sequence ID" value="TuG1812G0100004344.01.T01.cds356882"/>
    <property type="gene ID" value="TuG1812G0100004344.01"/>
</dbReference>
<reference evidence="1" key="2">
    <citation type="submission" date="2018-03" db="EMBL/GenBank/DDBJ databases">
        <title>The Triticum urartu genome reveals the dynamic nature of wheat genome evolution.</title>
        <authorList>
            <person name="Ling H."/>
            <person name="Ma B."/>
            <person name="Shi X."/>
            <person name="Liu H."/>
            <person name="Dong L."/>
            <person name="Sun H."/>
            <person name="Cao Y."/>
            <person name="Gao Q."/>
            <person name="Zheng S."/>
            <person name="Li Y."/>
            <person name="Yu Y."/>
            <person name="Du H."/>
            <person name="Qi M."/>
            <person name="Li Y."/>
            <person name="Yu H."/>
            <person name="Cui Y."/>
            <person name="Wang N."/>
            <person name="Chen C."/>
            <person name="Wu H."/>
            <person name="Zhao Y."/>
            <person name="Zhang J."/>
            <person name="Li Y."/>
            <person name="Zhou W."/>
            <person name="Zhang B."/>
            <person name="Hu W."/>
            <person name="Eijk M."/>
            <person name="Tang J."/>
            <person name="Witsenboer H."/>
            <person name="Zhao S."/>
            <person name="Li Z."/>
            <person name="Zhang A."/>
            <person name="Wang D."/>
            <person name="Liang C."/>
        </authorList>
    </citation>
    <scope>NUCLEOTIDE SEQUENCE [LARGE SCALE GENOMIC DNA]</scope>
    <source>
        <strain evidence="1">cv. G1812</strain>
    </source>
</reference>
<dbReference type="PANTHER" id="PTHR15503">
    <property type="entry name" value="LDOC1 RELATED"/>
    <property type="match status" value="1"/>
</dbReference>
<name>A0A8R7P5S9_TRIUA</name>
<dbReference type="AlphaFoldDB" id="A0A8R7P5S9"/>
<dbReference type="InterPro" id="IPR001969">
    <property type="entry name" value="Aspartic_peptidase_AS"/>
</dbReference>
<evidence type="ECO:0000313" key="2">
    <source>
        <dbReference type="Proteomes" id="UP000015106"/>
    </source>
</evidence>
<accession>A0A8R7P5S9</accession>
<dbReference type="Proteomes" id="UP000015106">
    <property type="component" value="Chromosome 1"/>
</dbReference>
<evidence type="ECO:0000313" key="1">
    <source>
        <dbReference type="EnsemblPlants" id="TuG1812G0100004344.01.T01.cds356882"/>
    </source>
</evidence>
<dbReference type="Pfam" id="PF08284">
    <property type="entry name" value="RVP_2"/>
    <property type="match status" value="1"/>
</dbReference>
<keyword evidence="2" id="KW-1185">Reference proteome</keyword>